<name>G3H8H4_CRIGR</name>
<reference evidence="2" key="1">
    <citation type="journal article" date="2011" name="Nat. Biotechnol.">
        <title>The genomic sequence of the Chinese hamster ovary (CHO)-K1 cell line.</title>
        <authorList>
            <person name="Xu X."/>
            <person name="Nagarajan H."/>
            <person name="Lewis N.E."/>
            <person name="Pan S."/>
            <person name="Cai Z."/>
            <person name="Liu X."/>
            <person name="Chen W."/>
            <person name="Xie M."/>
            <person name="Wang W."/>
            <person name="Hammond S."/>
            <person name="Andersen M.R."/>
            <person name="Neff N."/>
            <person name="Passarelli B."/>
            <person name="Koh W."/>
            <person name="Fan H.C."/>
            <person name="Wang J."/>
            <person name="Gui Y."/>
            <person name="Lee K.H."/>
            <person name="Betenbaugh M.J."/>
            <person name="Quake S.R."/>
            <person name="Famili I."/>
            <person name="Palsson B.O."/>
            <person name="Wang J."/>
        </authorList>
    </citation>
    <scope>NUCLEOTIDE SEQUENCE [LARGE SCALE GENOMIC DNA]</scope>
    <source>
        <strain evidence="2">CHO K1 cell line</strain>
    </source>
</reference>
<dbReference type="AlphaFoldDB" id="G3H8H4"/>
<dbReference type="Proteomes" id="UP000001075">
    <property type="component" value="Unassembled WGS sequence"/>
</dbReference>
<evidence type="ECO:0000313" key="1">
    <source>
        <dbReference type="EMBL" id="EGV92868.1"/>
    </source>
</evidence>
<dbReference type="EMBL" id="JH000210">
    <property type="protein sequence ID" value="EGV92868.1"/>
    <property type="molecule type" value="Genomic_DNA"/>
</dbReference>
<evidence type="ECO:0000313" key="2">
    <source>
        <dbReference type="Proteomes" id="UP000001075"/>
    </source>
</evidence>
<sequence>MRGLVSVEVMLAVYISSYVQQLSVLYRAEEVALHQSEGKTERDALLSMPTSKQRHSVTLHPVLALNNTALAPWSLHFSLFFNNSTW</sequence>
<proteinExistence type="predicted"/>
<dbReference type="InParanoid" id="G3H8H4"/>
<protein>
    <submittedName>
        <fullName evidence="1">Uncharacterized protein</fullName>
    </submittedName>
</protein>
<accession>G3H8H4</accession>
<organism evidence="1 2">
    <name type="scientific">Cricetulus griseus</name>
    <name type="common">Chinese hamster</name>
    <name type="synonym">Cricetulus barabensis griseus</name>
    <dbReference type="NCBI Taxonomy" id="10029"/>
    <lineage>
        <taxon>Eukaryota</taxon>
        <taxon>Metazoa</taxon>
        <taxon>Chordata</taxon>
        <taxon>Craniata</taxon>
        <taxon>Vertebrata</taxon>
        <taxon>Euteleostomi</taxon>
        <taxon>Mammalia</taxon>
        <taxon>Eutheria</taxon>
        <taxon>Euarchontoglires</taxon>
        <taxon>Glires</taxon>
        <taxon>Rodentia</taxon>
        <taxon>Myomorpha</taxon>
        <taxon>Muroidea</taxon>
        <taxon>Cricetidae</taxon>
        <taxon>Cricetinae</taxon>
        <taxon>Cricetulus</taxon>
    </lineage>
</organism>
<gene>
    <name evidence="1" type="ORF">I79_006674</name>
</gene>